<feature type="region of interest" description="Disordered" evidence="2">
    <location>
        <begin position="131"/>
        <end position="151"/>
    </location>
</feature>
<dbReference type="PROSITE" id="PS50114">
    <property type="entry name" value="GATA_ZN_FINGER_2"/>
    <property type="match status" value="1"/>
</dbReference>
<feature type="region of interest" description="Disordered" evidence="2">
    <location>
        <begin position="233"/>
        <end position="257"/>
    </location>
</feature>
<gene>
    <name evidence="4" type="ORF">TSOC_000606</name>
</gene>
<dbReference type="CDD" id="cd00202">
    <property type="entry name" value="ZnF_GATA"/>
    <property type="match status" value="1"/>
</dbReference>
<dbReference type="GO" id="GO:0043565">
    <property type="term" value="F:sequence-specific DNA binding"/>
    <property type="evidence" value="ECO:0007669"/>
    <property type="project" value="InterPro"/>
</dbReference>
<feature type="region of interest" description="Disordered" evidence="2">
    <location>
        <begin position="42"/>
        <end position="118"/>
    </location>
</feature>
<feature type="compositionally biased region" description="Low complexity" evidence="2">
    <location>
        <begin position="54"/>
        <end position="69"/>
    </location>
</feature>
<feature type="compositionally biased region" description="Polar residues" evidence="2">
    <location>
        <begin position="80"/>
        <end position="91"/>
    </location>
</feature>
<evidence type="ECO:0000256" key="2">
    <source>
        <dbReference type="SAM" id="MobiDB-lite"/>
    </source>
</evidence>
<protein>
    <recommendedName>
        <fullName evidence="3">GATA-type domain-containing protein</fullName>
    </recommendedName>
</protein>
<reference evidence="4 5" key="1">
    <citation type="journal article" date="2017" name="Mol. Biol. Evol.">
        <title>The 4-celled Tetrabaena socialis nuclear genome reveals the essential components for genetic control of cell number at the origin of multicellularity in the volvocine lineage.</title>
        <authorList>
            <person name="Featherston J."/>
            <person name="Arakaki Y."/>
            <person name="Hanschen E.R."/>
            <person name="Ferris P.J."/>
            <person name="Michod R.E."/>
            <person name="Olson B.J.S.C."/>
            <person name="Nozaki H."/>
            <person name="Durand P.M."/>
        </authorList>
    </citation>
    <scope>NUCLEOTIDE SEQUENCE [LARGE SCALE GENOMIC DNA]</scope>
    <source>
        <strain evidence="4 5">NIES-571</strain>
    </source>
</reference>
<dbReference type="InterPro" id="IPR000679">
    <property type="entry name" value="Znf_GATA"/>
</dbReference>
<evidence type="ECO:0000259" key="3">
    <source>
        <dbReference type="PROSITE" id="PS50114"/>
    </source>
</evidence>
<comment type="caution">
    <text evidence="4">The sequence shown here is derived from an EMBL/GenBank/DDBJ whole genome shotgun (WGS) entry which is preliminary data.</text>
</comment>
<dbReference type="SUPFAM" id="SSF57716">
    <property type="entry name" value="Glucocorticoid receptor-like (DNA-binding domain)"/>
    <property type="match status" value="1"/>
</dbReference>
<dbReference type="OrthoDB" id="551510at2759"/>
<keyword evidence="1" id="KW-0862">Zinc</keyword>
<dbReference type="GO" id="GO:0006355">
    <property type="term" value="P:regulation of DNA-templated transcription"/>
    <property type="evidence" value="ECO:0007669"/>
    <property type="project" value="InterPro"/>
</dbReference>
<evidence type="ECO:0000313" key="4">
    <source>
        <dbReference type="EMBL" id="PNH12452.1"/>
    </source>
</evidence>
<accession>A0A2J8AIV0</accession>
<keyword evidence="1" id="KW-0863">Zinc-finger</keyword>
<keyword evidence="1" id="KW-0479">Metal-binding</keyword>
<dbReference type="InterPro" id="IPR013088">
    <property type="entry name" value="Znf_NHR/GATA"/>
</dbReference>
<dbReference type="Proteomes" id="UP000236333">
    <property type="component" value="Unassembled WGS sequence"/>
</dbReference>
<sequence>MQAPAPPPRPAVAGSMTEVYGASRPTRQAIAASLLETVRQALDGSAEDGGSRLGAPQGRQRQGAAQYYAVSPASTAEVAGSTSGEQPQGQSRQKEEQGNGLRSDGASGISAPASQQGASTLTELLHGTEAQHPNHHQLRQQASSSHDSLLADTGEASGLDAEDDQEEECLQGLVDDDGFTPRRRHSSPRVGIPGGPCAHCGAKESPQWRRPLAKKVVLCNACGIYFSRHHSLPRRKKVPGNSSRSAKPASHASGKQSILCDEKLESDELAAQAPAAAVATVQQAQTLLLPQLPPVHTTSSHQQGFATTMAHVYAGMANQPSNGRASLSLPLNVALSMPLNSIVQTFIGALS</sequence>
<feature type="region of interest" description="Disordered" evidence="2">
    <location>
        <begin position="173"/>
        <end position="197"/>
    </location>
</feature>
<keyword evidence="5" id="KW-1185">Reference proteome</keyword>
<dbReference type="EMBL" id="PGGS01000008">
    <property type="protein sequence ID" value="PNH12452.1"/>
    <property type="molecule type" value="Genomic_DNA"/>
</dbReference>
<feature type="domain" description="GATA-type" evidence="3">
    <location>
        <begin position="191"/>
        <end position="229"/>
    </location>
</feature>
<name>A0A2J8AIV0_9CHLO</name>
<dbReference type="Gene3D" id="3.30.50.10">
    <property type="entry name" value="Erythroid Transcription Factor GATA-1, subunit A"/>
    <property type="match status" value="1"/>
</dbReference>
<evidence type="ECO:0000256" key="1">
    <source>
        <dbReference type="PROSITE-ProRule" id="PRU00094"/>
    </source>
</evidence>
<dbReference type="AlphaFoldDB" id="A0A2J8AIV0"/>
<proteinExistence type="predicted"/>
<dbReference type="GO" id="GO:0008270">
    <property type="term" value="F:zinc ion binding"/>
    <property type="evidence" value="ECO:0007669"/>
    <property type="project" value="UniProtKB-KW"/>
</dbReference>
<dbReference type="SMART" id="SM00401">
    <property type="entry name" value="ZnF_GATA"/>
    <property type="match status" value="1"/>
</dbReference>
<organism evidence="4 5">
    <name type="scientific">Tetrabaena socialis</name>
    <dbReference type="NCBI Taxonomy" id="47790"/>
    <lineage>
        <taxon>Eukaryota</taxon>
        <taxon>Viridiplantae</taxon>
        <taxon>Chlorophyta</taxon>
        <taxon>core chlorophytes</taxon>
        <taxon>Chlorophyceae</taxon>
        <taxon>CS clade</taxon>
        <taxon>Chlamydomonadales</taxon>
        <taxon>Tetrabaenaceae</taxon>
        <taxon>Tetrabaena</taxon>
    </lineage>
</organism>
<evidence type="ECO:0000313" key="5">
    <source>
        <dbReference type="Proteomes" id="UP000236333"/>
    </source>
</evidence>
<dbReference type="Pfam" id="PF00320">
    <property type="entry name" value="GATA"/>
    <property type="match status" value="1"/>
</dbReference>